<organism evidence="2 3">
    <name type="scientific">[Myrmecia] bisecta</name>
    <dbReference type="NCBI Taxonomy" id="41462"/>
    <lineage>
        <taxon>Eukaryota</taxon>
        <taxon>Viridiplantae</taxon>
        <taxon>Chlorophyta</taxon>
        <taxon>core chlorophytes</taxon>
        <taxon>Trebouxiophyceae</taxon>
        <taxon>Trebouxiales</taxon>
        <taxon>Trebouxiaceae</taxon>
        <taxon>Myrmecia</taxon>
    </lineage>
</organism>
<feature type="compositionally biased region" description="Polar residues" evidence="1">
    <location>
        <begin position="27"/>
        <end position="59"/>
    </location>
</feature>
<feature type="compositionally biased region" description="Low complexity" evidence="1">
    <location>
        <begin position="384"/>
        <end position="394"/>
    </location>
</feature>
<comment type="caution">
    <text evidence="2">The sequence shown here is derived from an EMBL/GenBank/DDBJ whole genome shotgun (WGS) entry which is preliminary data.</text>
</comment>
<reference evidence="2 3" key="1">
    <citation type="journal article" date="2024" name="Nat. Commun.">
        <title>Phylogenomics reveals the evolutionary origins of lichenization in chlorophyte algae.</title>
        <authorList>
            <person name="Puginier C."/>
            <person name="Libourel C."/>
            <person name="Otte J."/>
            <person name="Skaloud P."/>
            <person name="Haon M."/>
            <person name="Grisel S."/>
            <person name="Petersen M."/>
            <person name="Berrin J.G."/>
            <person name="Delaux P.M."/>
            <person name="Dal Grande F."/>
            <person name="Keller J."/>
        </authorList>
    </citation>
    <scope>NUCLEOTIDE SEQUENCE [LARGE SCALE GENOMIC DNA]</scope>
    <source>
        <strain evidence="2 3">SAG 2043</strain>
    </source>
</reference>
<evidence type="ECO:0000313" key="2">
    <source>
        <dbReference type="EMBL" id="KAK9804690.1"/>
    </source>
</evidence>
<dbReference type="Proteomes" id="UP001489004">
    <property type="component" value="Unassembled WGS sequence"/>
</dbReference>
<evidence type="ECO:0000313" key="3">
    <source>
        <dbReference type="Proteomes" id="UP001489004"/>
    </source>
</evidence>
<gene>
    <name evidence="2" type="ORF">WJX72_000122</name>
</gene>
<feature type="region of interest" description="Disordered" evidence="1">
    <location>
        <begin position="1"/>
        <end position="64"/>
    </location>
</feature>
<feature type="region of interest" description="Disordered" evidence="1">
    <location>
        <begin position="250"/>
        <end position="330"/>
    </location>
</feature>
<proteinExistence type="predicted"/>
<evidence type="ECO:0000256" key="1">
    <source>
        <dbReference type="SAM" id="MobiDB-lite"/>
    </source>
</evidence>
<feature type="compositionally biased region" description="Polar residues" evidence="1">
    <location>
        <begin position="309"/>
        <end position="330"/>
    </location>
</feature>
<protein>
    <submittedName>
        <fullName evidence="2">Uncharacterized protein</fullName>
    </submittedName>
</protein>
<keyword evidence="3" id="KW-1185">Reference proteome</keyword>
<sequence length="445" mass="48245">MDSPARRCGVEDLRPSSCESGEGGDSFLQSFAKEQNRVRASNAQEGSSSTVTAGEQGSCASDGPATSADLDRFLNCDEHDFLGLEGLDLPERGELGSLAEDEILLYGDRAGSLRQRYRLAQDCGKNSRLSQPGSNHDPASAGTFSSLDSLGLWSRQHAGSISIGFPYFQDPELVTPTQMQMPRRLSAPVAAELSTAQRTAYPEPLSSGLPQPEVLLTRRLSDPYGGRLRNPFQQQILTARNFLMKYYEREKQQRQQEQQGRDASQRDKQAAEGQPWQRPSLPARIKRDDTSPCSQRQGSAKVHGEPPQRAQTPTPYSSGLAASSTPRLPRVSSNSAIGTLDLAVSSQQQLFHSLIQRADQQALLKELAENSASEESRDSALELGPANEAGNGRRAGPAAVARPCNDCNACRGDAPAMSKRRPHRNALCLLYSCKLPATAGNPLQL</sequence>
<feature type="region of interest" description="Disordered" evidence="1">
    <location>
        <begin position="367"/>
        <end position="394"/>
    </location>
</feature>
<accession>A0AAW1P4J1</accession>
<dbReference type="AlphaFoldDB" id="A0AAW1P4J1"/>
<feature type="compositionally biased region" description="Basic and acidic residues" evidence="1">
    <location>
        <begin position="250"/>
        <end position="270"/>
    </location>
</feature>
<dbReference type="EMBL" id="JALJOR010000017">
    <property type="protein sequence ID" value="KAK9804690.1"/>
    <property type="molecule type" value="Genomic_DNA"/>
</dbReference>
<name>A0AAW1P4J1_9CHLO</name>
<feature type="compositionally biased region" description="Basic and acidic residues" evidence="1">
    <location>
        <begin position="1"/>
        <end position="14"/>
    </location>
</feature>